<dbReference type="GeneID" id="77470919"/>
<evidence type="ECO:0000313" key="4">
    <source>
        <dbReference type="Proteomes" id="UP000241201"/>
    </source>
</evidence>
<feature type="coiled-coil region" evidence="1">
    <location>
        <begin position="238"/>
        <end position="265"/>
    </location>
</feature>
<feature type="transmembrane region" description="Helical" evidence="2">
    <location>
        <begin position="76"/>
        <end position="98"/>
    </location>
</feature>
<feature type="transmembrane region" description="Helical" evidence="2">
    <location>
        <begin position="168"/>
        <end position="188"/>
    </location>
</feature>
<keyword evidence="4" id="KW-1185">Reference proteome</keyword>
<keyword evidence="2" id="KW-1133">Transmembrane helix</keyword>
<name>A0A2T3FXY4_9FIRM</name>
<dbReference type="EMBL" id="PYLP01000008">
    <property type="protein sequence ID" value="PST40155.1"/>
    <property type="molecule type" value="Genomic_DNA"/>
</dbReference>
<feature type="transmembrane region" description="Helical" evidence="2">
    <location>
        <begin position="28"/>
        <end position="44"/>
    </location>
</feature>
<comment type="caution">
    <text evidence="3">The sequence shown here is derived from an EMBL/GenBank/DDBJ whole genome shotgun (WGS) entry which is preliminary data.</text>
</comment>
<feature type="transmembrane region" description="Helical" evidence="2">
    <location>
        <begin position="50"/>
        <end position="69"/>
    </location>
</feature>
<evidence type="ECO:0000256" key="2">
    <source>
        <dbReference type="SAM" id="Phobius"/>
    </source>
</evidence>
<protein>
    <recommendedName>
        <fullName evidence="5">Sensor histidine kinase NatK C-terminal domain-containing protein</fullName>
    </recommendedName>
</protein>
<dbReference type="Proteomes" id="UP000241201">
    <property type="component" value="Unassembled WGS sequence"/>
</dbReference>
<dbReference type="RefSeq" id="WP_106988037.1">
    <property type="nucleotide sequence ID" value="NZ_JBKWYV010000006.1"/>
</dbReference>
<evidence type="ECO:0008006" key="5">
    <source>
        <dbReference type="Google" id="ProtNLM"/>
    </source>
</evidence>
<accession>A0A2T3FXY4</accession>
<reference evidence="4" key="1">
    <citation type="submission" date="2018-03" db="EMBL/GenBank/DDBJ databases">
        <title>Lachnoclostridium SNUG30370 gen.nov., sp.nov., isolated from human faeces.</title>
        <authorList>
            <person name="Seo B."/>
            <person name="Jeon K."/>
            <person name="Ko G."/>
        </authorList>
    </citation>
    <scope>NUCLEOTIDE SEQUENCE [LARGE SCALE GENOMIC DNA]</scope>
    <source>
        <strain evidence="4">SNUG30370</strain>
    </source>
</reference>
<sequence>MSYIINLLEALIVSYGLVELCNIDKKKLFFVLNTVITFLMINYFDCINQNFTVSMLIFGLLWYVLVCIFAQENYIYNLFIAIFINLLCDLSAVIPVLFIYKYSVVFAGLTAKLIQFIMTYLFVKFRRKYYYFEDKYWFTIITVMVLGELIIIFQDEQIISNVYTTTNVLINIFIVIIMGISLYFFQLIEESNLEKERITKLYEKQKYQDLTYTFMKSAKDELDRFEHRMIYKIRNVKLEIEKHDYDEAIKLIENYRDEIHRINRTVYTGNGVFDTSMMLKLKELEYDVTPCFTISSREFYNNVQFMNLILELLDAIHVRSLSLIIKEEKNICIVQCVGKDLSLCFDEIKHIFDKKIDFAYKYQMQENDSIDLFTLKIRMEDE</sequence>
<keyword evidence="2" id="KW-0472">Membrane</keyword>
<organism evidence="3 4">
    <name type="scientific">Faecalibacillus faecis</name>
    <dbReference type="NCBI Taxonomy" id="1982628"/>
    <lineage>
        <taxon>Bacteria</taxon>
        <taxon>Bacillati</taxon>
        <taxon>Bacillota</taxon>
        <taxon>Erysipelotrichia</taxon>
        <taxon>Erysipelotrichales</taxon>
        <taxon>Coprobacillaceae</taxon>
        <taxon>Faecalibacillus</taxon>
    </lineage>
</organism>
<proteinExistence type="predicted"/>
<feature type="transmembrane region" description="Helical" evidence="2">
    <location>
        <begin position="104"/>
        <end position="123"/>
    </location>
</feature>
<evidence type="ECO:0000313" key="3">
    <source>
        <dbReference type="EMBL" id="PST40155.1"/>
    </source>
</evidence>
<keyword evidence="2" id="KW-0812">Transmembrane</keyword>
<gene>
    <name evidence="3" type="ORF">C7U55_07445</name>
</gene>
<dbReference type="AlphaFoldDB" id="A0A2T3FXY4"/>
<feature type="transmembrane region" description="Helical" evidence="2">
    <location>
        <begin position="135"/>
        <end position="153"/>
    </location>
</feature>
<keyword evidence="1" id="KW-0175">Coiled coil</keyword>
<evidence type="ECO:0000256" key="1">
    <source>
        <dbReference type="SAM" id="Coils"/>
    </source>
</evidence>